<comment type="caution">
    <text evidence="1">The sequence shown here is derived from an EMBL/GenBank/DDBJ whole genome shotgun (WGS) entry which is preliminary data.</text>
</comment>
<dbReference type="Pfam" id="PF12099">
    <property type="entry name" value="DUF3575"/>
    <property type="match status" value="1"/>
</dbReference>
<name>A0ABT8R5H9_9BACT</name>
<dbReference type="InterPro" id="IPR021958">
    <property type="entry name" value="DUF3575"/>
</dbReference>
<evidence type="ECO:0000313" key="2">
    <source>
        <dbReference type="Proteomes" id="UP001168528"/>
    </source>
</evidence>
<evidence type="ECO:0000313" key="1">
    <source>
        <dbReference type="EMBL" id="MDO1447348.1"/>
    </source>
</evidence>
<dbReference type="Proteomes" id="UP001168528">
    <property type="component" value="Unassembled WGS sequence"/>
</dbReference>
<reference evidence="1" key="1">
    <citation type="submission" date="2023-07" db="EMBL/GenBank/DDBJ databases">
        <title>The genome sequence of Rhodocytophaga aerolata KACC 12507.</title>
        <authorList>
            <person name="Zhang X."/>
        </authorList>
    </citation>
    <scope>NUCLEOTIDE SEQUENCE</scope>
    <source>
        <strain evidence="1">KACC 12507</strain>
    </source>
</reference>
<protein>
    <submittedName>
        <fullName evidence="1">DUF3575 domain-containing protein</fullName>
    </submittedName>
</protein>
<sequence>MRHAKLLQRFFLMSVLTLLVCLHRLQAQPKNAVKLNVLSLGVLTFSGYYERALSERWSLQLGLSHTPGVAFPWINATETTYGGIGEVKYYPKKQTMALEGLYVSGFLRYHYWNTTYFYYYNDGYRIRTAYGGGFTVGYQKLLLNKHLSIDLFAGPHLSKNILLTNSEADLANRRLVNPAGLRVGATIGFAF</sequence>
<gene>
    <name evidence="1" type="ORF">Q0590_13855</name>
</gene>
<accession>A0ABT8R5H9</accession>
<dbReference type="EMBL" id="JAUKPO010000007">
    <property type="protein sequence ID" value="MDO1447348.1"/>
    <property type="molecule type" value="Genomic_DNA"/>
</dbReference>
<dbReference type="RefSeq" id="WP_302038153.1">
    <property type="nucleotide sequence ID" value="NZ_JAUKPO010000007.1"/>
</dbReference>
<proteinExistence type="predicted"/>
<organism evidence="1 2">
    <name type="scientific">Rhodocytophaga aerolata</name>
    <dbReference type="NCBI Taxonomy" id="455078"/>
    <lineage>
        <taxon>Bacteria</taxon>
        <taxon>Pseudomonadati</taxon>
        <taxon>Bacteroidota</taxon>
        <taxon>Cytophagia</taxon>
        <taxon>Cytophagales</taxon>
        <taxon>Rhodocytophagaceae</taxon>
        <taxon>Rhodocytophaga</taxon>
    </lineage>
</organism>
<keyword evidence="2" id="KW-1185">Reference proteome</keyword>